<protein>
    <recommendedName>
        <fullName evidence="13">LexA repressor</fullName>
        <ecNumber evidence="13">3.4.21.88</ecNumber>
    </recommendedName>
</protein>
<evidence type="ECO:0000313" key="18">
    <source>
        <dbReference type="Proteomes" id="UP001154312"/>
    </source>
</evidence>
<feature type="domain" description="Peptidase S24/S26A/S26B/S26C" evidence="15">
    <location>
        <begin position="84"/>
        <end position="195"/>
    </location>
</feature>
<dbReference type="GO" id="GO:0006281">
    <property type="term" value="P:DNA repair"/>
    <property type="evidence" value="ECO:0007669"/>
    <property type="project" value="UniProtKB-UniRule"/>
</dbReference>
<evidence type="ECO:0000256" key="11">
    <source>
        <dbReference type="ARBA" id="ARBA00023204"/>
    </source>
</evidence>
<keyword evidence="12 13" id="KW-0742">SOS response</keyword>
<dbReference type="CDD" id="cd06529">
    <property type="entry name" value="S24_LexA-like"/>
    <property type="match status" value="1"/>
</dbReference>
<dbReference type="InterPro" id="IPR050077">
    <property type="entry name" value="LexA_repressor"/>
</dbReference>
<dbReference type="Pfam" id="PF01726">
    <property type="entry name" value="LexA_DNA_bind"/>
    <property type="match status" value="1"/>
</dbReference>
<evidence type="ECO:0000259" key="15">
    <source>
        <dbReference type="Pfam" id="PF00717"/>
    </source>
</evidence>
<evidence type="ECO:0000256" key="10">
    <source>
        <dbReference type="ARBA" id="ARBA00023163"/>
    </source>
</evidence>
<keyword evidence="4 13" id="KW-0235">DNA replication</keyword>
<evidence type="ECO:0000256" key="6">
    <source>
        <dbReference type="ARBA" id="ARBA00022801"/>
    </source>
</evidence>
<organism evidence="17 18">
    <name type="scientific">Pelotomaculum isophthalicicum JI</name>
    <dbReference type="NCBI Taxonomy" id="947010"/>
    <lineage>
        <taxon>Bacteria</taxon>
        <taxon>Bacillati</taxon>
        <taxon>Bacillota</taxon>
        <taxon>Clostridia</taxon>
        <taxon>Eubacteriales</taxon>
        <taxon>Desulfotomaculaceae</taxon>
        <taxon>Pelotomaculum</taxon>
    </lineage>
</organism>
<dbReference type="EC" id="3.4.21.88" evidence="13"/>
<comment type="subunit">
    <text evidence="2 13">Homodimer.</text>
</comment>
<keyword evidence="18" id="KW-1185">Reference proteome</keyword>
<evidence type="ECO:0000256" key="2">
    <source>
        <dbReference type="ARBA" id="ARBA00011738"/>
    </source>
</evidence>
<feature type="active site" description="For autocatalytic cleavage activity" evidence="13">
    <location>
        <position position="126"/>
    </location>
</feature>
<keyword evidence="7 13" id="KW-0068">Autocatalytic cleavage</keyword>
<dbReference type="PANTHER" id="PTHR33516:SF2">
    <property type="entry name" value="LEXA REPRESSOR-RELATED"/>
    <property type="match status" value="1"/>
</dbReference>
<proteinExistence type="inferred from homology"/>
<dbReference type="PRINTS" id="PR00726">
    <property type="entry name" value="LEXASERPTASE"/>
</dbReference>
<comment type="function">
    <text evidence="13">Represses a number of genes involved in the response to DNA damage (SOS response), including recA and lexA. In the presence of single-stranded DNA, RecA interacts with LexA causing an autocatalytic cleavage which disrupts the DNA-binding part of LexA, leading to derepression of the SOS regulon and eventually DNA repair.</text>
</comment>
<feature type="DNA-binding region" description="H-T-H motif" evidence="13">
    <location>
        <begin position="29"/>
        <end position="49"/>
    </location>
</feature>
<dbReference type="AlphaFoldDB" id="A0A9X4H020"/>
<dbReference type="HAMAP" id="MF_00015">
    <property type="entry name" value="LexA"/>
    <property type="match status" value="1"/>
</dbReference>
<dbReference type="NCBIfam" id="TIGR00498">
    <property type="entry name" value="lexA"/>
    <property type="match status" value="1"/>
</dbReference>
<dbReference type="GO" id="GO:0006508">
    <property type="term" value="P:proteolysis"/>
    <property type="evidence" value="ECO:0007669"/>
    <property type="project" value="InterPro"/>
</dbReference>
<dbReference type="Proteomes" id="UP001154312">
    <property type="component" value="Unassembled WGS sequence"/>
</dbReference>
<keyword evidence="11 13" id="KW-0234">DNA repair</keyword>
<evidence type="ECO:0000256" key="9">
    <source>
        <dbReference type="ARBA" id="ARBA00023125"/>
    </source>
</evidence>
<dbReference type="InterPro" id="IPR036286">
    <property type="entry name" value="LexA/Signal_pep-like_sf"/>
</dbReference>
<comment type="caution">
    <text evidence="17">The sequence shown here is derived from an EMBL/GenBank/DDBJ whole genome shotgun (WGS) entry which is preliminary data.</text>
</comment>
<dbReference type="PANTHER" id="PTHR33516">
    <property type="entry name" value="LEXA REPRESSOR"/>
    <property type="match status" value="1"/>
</dbReference>
<keyword evidence="10 13" id="KW-0804">Transcription</keyword>
<dbReference type="InterPro" id="IPR006197">
    <property type="entry name" value="Peptidase_S24_LexA"/>
</dbReference>
<feature type="domain" description="LexA repressor DNA-binding" evidence="16">
    <location>
        <begin position="3"/>
        <end position="66"/>
    </location>
</feature>
<evidence type="ECO:0000256" key="14">
    <source>
        <dbReference type="RuleBase" id="RU003991"/>
    </source>
</evidence>
<name>A0A9X4H020_9FIRM</name>
<dbReference type="SUPFAM" id="SSF51306">
    <property type="entry name" value="LexA/Signal peptidase"/>
    <property type="match status" value="1"/>
</dbReference>
<dbReference type="FunFam" id="1.10.10.10:FF:000009">
    <property type="entry name" value="LexA repressor"/>
    <property type="match status" value="1"/>
</dbReference>
<dbReference type="Gene3D" id="2.10.109.10">
    <property type="entry name" value="Umud Fragment, subunit A"/>
    <property type="match status" value="1"/>
</dbReference>
<dbReference type="SUPFAM" id="SSF46785">
    <property type="entry name" value="Winged helix' DNA-binding domain"/>
    <property type="match status" value="1"/>
</dbReference>
<dbReference type="GO" id="GO:0003677">
    <property type="term" value="F:DNA binding"/>
    <property type="evidence" value="ECO:0007669"/>
    <property type="project" value="UniProtKB-UniRule"/>
</dbReference>
<dbReference type="RefSeq" id="WP_277441969.1">
    <property type="nucleotide sequence ID" value="NZ_JAKOAV010000001.1"/>
</dbReference>
<evidence type="ECO:0000259" key="16">
    <source>
        <dbReference type="Pfam" id="PF01726"/>
    </source>
</evidence>
<evidence type="ECO:0000256" key="4">
    <source>
        <dbReference type="ARBA" id="ARBA00022705"/>
    </source>
</evidence>
<evidence type="ECO:0000256" key="3">
    <source>
        <dbReference type="ARBA" id="ARBA00022491"/>
    </source>
</evidence>
<evidence type="ECO:0000256" key="5">
    <source>
        <dbReference type="ARBA" id="ARBA00022763"/>
    </source>
</evidence>
<evidence type="ECO:0000256" key="12">
    <source>
        <dbReference type="ARBA" id="ARBA00023236"/>
    </source>
</evidence>
<keyword evidence="5 13" id="KW-0227">DNA damage</keyword>
<feature type="active site" description="For autocatalytic cleavage activity" evidence="13">
    <location>
        <position position="163"/>
    </location>
</feature>
<dbReference type="GO" id="GO:0045892">
    <property type="term" value="P:negative regulation of DNA-templated transcription"/>
    <property type="evidence" value="ECO:0007669"/>
    <property type="project" value="UniProtKB-UniRule"/>
</dbReference>
<dbReference type="InterPro" id="IPR006200">
    <property type="entry name" value="LexA"/>
</dbReference>
<dbReference type="Pfam" id="PF00717">
    <property type="entry name" value="Peptidase_S24"/>
    <property type="match status" value="1"/>
</dbReference>
<comment type="similarity">
    <text evidence="1 13 14">Belongs to the peptidase S24 family.</text>
</comment>
<comment type="catalytic activity">
    <reaction evidence="13">
        <text>Hydrolysis of Ala-|-Gly bond in repressor LexA.</text>
        <dbReference type="EC" id="3.4.21.88"/>
    </reaction>
</comment>
<keyword evidence="6 13" id="KW-0378">Hydrolase</keyword>
<dbReference type="InterPro" id="IPR036390">
    <property type="entry name" value="WH_DNA-bd_sf"/>
</dbReference>
<feature type="site" description="Cleavage; by autolysis" evidence="13">
    <location>
        <begin position="91"/>
        <end position="92"/>
    </location>
</feature>
<dbReference type="InterPro" id="IPR039418">
    <property type="entry name" value="LexA-like"/>
</dbReference>
<keyword evidence="3 13" id="KW-0678">Repressor</keyword>
<dbReference type="EMBL" id="JAKOAV010000001">
    <property type="protein sequence ID" value="MDF9406825.1"/>
    <property type="molecule type" value="Genomic_DNA"/>
</dbReference>
<evidence type="ECO:0000313" key="17">
    <source>
        <dbReference type="EMBL" id="MDF9406825.1"/>
    </source>
</evidence>
<dbReference type="InterPro" id="IPR006199">
    <property type="entry name" value="LexA_DNA-bd_dom"/>
</dbReference>
<reference evidence="17" key="1">
    <citation type="submission" date="2022-02" db="EMBL/GenBank/DDBJ databases">
        <authorList>
            <person name="Leng L."/>
        </authorList>
    </citation>
    <scope>NUCLEOTIDE SEQUENCE</scope>
    <source>
        <strain evidence="17">JI</strain>
    </source>
</reference>
<evidence type="ECO:0000256" key="7">
    <source>
        <dbReference type="ARBA" id="ARBA00022813"/>
    </source>
</evidence>
<evidence type="ECO:0000256" key="1">
    <source>
        <dbReference type="ARBA" id="ARBA00007484"/>
    </source>
</evidence>
<gene>
    <name evidence="13 17" type="primary">lexA</name>
    <name evidence="17" type="ORF">L7E55_00375</name>
</gene>
<dbReference type="GO" id="GO:0009432">
    <property type="term" value="P:SOS response"/>
    <property type="evidence" value="ECO:0007669"/>
    <property type="project" value="UniProtKB-UniRule"/>
</dbReference>
<keyword evidence="8 13" id="KW-0805">Transcription regulation</keyword>
<evidence type="ECO:0000256" key="8">
    <source>
        <dbReference type="ARBA" id="ARBA00023015"/>
    </source>
</evidence>
<dbReference type="InterPro" id="IPR015927">
    <property type="entry name" value="Peptidase_S24_S26A/B/C"/>
</dbReference>
<keyword evidence="9 13" id="KW-0238">DNA-binding</keyword>
<dbReference type="GO" id="GO:0006260">
    <property type="term" value="P:DNA replication"/>
    <property type="evidence" value="ECO:0007669"/>
    <property type="project" value="UniProtKB-UniRule"/>
</dbReference>
<accession>A0A9X4H020</accession>
<evidence type="ECO:0000256" key="13">
    <source>
        <dbReference type="HAMAP-Rule" id="MF_00015"/>
    </source>
</evidence>
<sequence>MSDQLTSKEELVLAVIKKNIREKGYPPSVREIGQAVGLSSSSTVHGYLKRLEGKGYLRRDATKPRAMEVLSDSKENNIELISVPLLGRVAAGVPLLATENREDTFPLPSFFTGTGEFFMLTVKGDSMVEAGILDGDMVIVRQQHVADNGEIVVALLEEEATVKRFFKEDDRIRLQPENRLLEPIYARNVQVLGKVAGLLRKIH</sequence>
<dbReference type="FunFam" id="2.10.109.10:FF:000001">
    <property type="entry name" value="LexA repressor"/>
    <property type="match status" value="1"/>
</dbReference>
<dbReference type="Gene3D" id="1.10.10.10">
    <property type="entry name" value="Winged helix-like DNA-binding domain superfamily/Winged helix DNA-binding domain"/>
    <property type="match status" value="1"/>
</dbReference>
<dbReference type="InterPro" id="IPR036388">
    <property type="entry name" value="WH-like_DNA-bd_sf"/>
</dbReference>
<dbReference type="GO" id="GO:0004252">
    <property type="term" value="F:serine-type endopeptidase activity"/>
    <property type="evidence" value="ECO:0007669"/>
    <property type="project" value="UniProtKB-UniRule"/>
</dbReference>